<name>A0A1I4KMD3_9ACTN</name>
<dbReference type="EMBL" id="FOSG01000027">
    <property type="protein sequence ID" value="SFL79935.1"/>
    <property type="molecule type" value="Genomic_DNA"/>
</dbReference>
<dbReference type="Pfam" id="PF19054">
    <property type="entry name" value="DUF5753"/>
    <property type="match status" value="1"/>
</dbReference>
<dbReference type="Gene3D" id="1.10.260.40">
    <property type="entry name" value="lambda repressor-like DNA-binding domains"/>
    <property type="match status" value="1"/>
</dbReference>
<evidence type="ECO:0000259" key="1">
    <source>
        <dbReference type="PROSITE" id="PS50943"/>
    </source>
</evidence>
<evidence type="ECO:0000313" key="3">
    <source>
        <dbReference type="Proteomes" id="UP000198928"/>
    </source>
</evidence>
<accession>A0A1I4KMD3</accession>
<proteinExistence type="predicted"/>
<dbReference type="InterPro" id="IPR001387">
    <property type="entry name" value="Cro/C1-type_HTH"/>
</dbReference>
<dbReference type="Pfam" id="PF13560">
    <property type="entry name" value="HTH_31"/>
    <property type="match status" value="1"/>
</dbReference>
<dbReference type="PROSITE" id="PS50943">
    <property type="entry name" value="HTH_CROC1"/>
    <property type="match status" value="1"/>
</dbReference>
<dbReference type="SMART" id="SM00530">
    <property type="entry name" value="HTH_XRE"/>
    <property type="match status" value="1"/>
</dbReference>
<feature type="domain" description="HTH cro/C1-type" evidence="1">
    <location>
        <begin position="19"/>
        <end position="73"/>
    </location>
</feature>
<dbReference type="SUPFAM" id="SSF47413">
    <property type="entry name" value="lambda repressor-like DNA-binding domains"/>
    <property type="match status" value="1"/>
</dbReference>
<keyword evidence="3" id="KW-1185">Reference proteome</keyword>
<dbReference type="CDD" id="cd00093">
    <property type="entry name" value="HTH_XRE"/>
    <property type="match status" value="1"/>
</dbReference>
<organism evidence="2 3">
    <name type="scientific">Streptomyces pini</name>
    <dbReference type="NCBI Taxonomy" id="1520580"/>
    <lineage>
        <taxon>Bacteria</taxon>
        <taxon>Bacillati</taxon>
        <taxon>Actinomycetota</taxon>
        <taxon>Actinomycetes</taxon>
        <taxon>Kitasatosporales</taxon>
        <taxon>Streptomycetaceae</taxon>
        <taxon>Streptomyces</taxon>
    </lineage>
</organism>
<protein>
    <submittedName>
        <fullName evidence="2">Helix-turn-helix domain-containing protein</fullName>
    </submittedName>
</protein>
<gene>
    <name evidence="2" type="ORF">SAMN05192584_12761</name>
</gene>
<reference evidence="3" key="1">
    <citation type="submission" date="2016-10" db="EMBL/GenBank/DDBJ databases">
        <authorList>
            <person name="Varghese N."/>
            <person name="Submissions S."/>
        </authorList>
    </citation>
    <scope>NUCLEOTIDE SEQUENCE [LARGE SCALE GENOMIC DNA]</scope>
    <source>
        <strain evidence="3">PL19</strain>
    </source>
</reference>
<sequence length="289" mass="32343">MLVGRPVTTVRRMRLGMELRRLREQARVSQNAAAEAIDGSDTKISRVEAGKTGLNRLELTALLDLYGVTDERFRSGLVELNRTSRQRGWWQQRSDILAPKLQELIELESTASQIFEYEAIVIPGLFQTKEYAQAIISGFPPPHSVPVEQAVQIRLERQKLIERDDAPRIICVLDEAVLHRQVGTPEVMADQLRKLIAINNPPHLSIQVIPYSAGAHAGADGSFRLFSYPTPADMDICFLEQKESRVFIEEEAGLEPYRTAAEHLRTQALSSPDSMKLIAGLAAEFDSRG</sequence>
<dbReference type="GO" id="GO:0003677">
    <property type="term" value="F:DNA binding"/>
    <property type="evidence" value="ECO:0007669"/>
    <property type="project" value="InterPro"/>
</dbReference>
<dbReference type="Proteomes" id="UP000198928">
    <property type="component" value="Unassembled WGS sequence"/>
</dbReference>
<dbReference type="InterPro" id="IPR010982">
    <property type="entry name" value="Lambda_DNA-bd_dom_sf"/>
</dbReference>
<evidence type="ECO:0000313" key="2">
    <source>
        <dbReference type="EMBL" id="SFL79935.1"/>
    </source>
</evidence>
<dbReference type="AlphaFoldDB" id="A0A1I4KMD3"/>
<dbReference type="InterPro" id="IPR043917">
    <property type="entry name" value="DUF5753"/>
</dbReference>